<accession>A0A378WVI5</accession>
<dbReference type="Proteomes" id="UP000254055">
    <property type="component" value="Unassembled WGS sequence"/>
</dbReference>
<evidence type="ECO:0000313" key="2">
    <source>
        <dbReference type="Proteomes" id="UP000254055"/>
    </source>
</evidence>
<proteinExistence type="predicted"/>
<dbReference type="OrthoDB" id="2052851at2"/>
<dbReference type="RefSeq" id="WP_115134483.1">
    <property type="nucleotide sequence ID" value="NZ_UGRS01000002.1"/>
</dbReference>
<reference evidence="1 2" key="1">
    <citation type="submission" date="2018-06" db="EMBL/GenBank/DDBJ databases">
        <authorList>
            <consortium name="Pathogen Informatics"/>
            <person name="Doyle S."/>
        </authorList>
    </citation>
    <scope>NUCLEOTIDE SEQUENCE [LARGE SCALE GENOMIC DNA]</scope>
    <source>
        <strain evidence="1 2">NCTC12229</strain>
    </source>
</reference>
<dbReference type="EMBL" id="UGRS01000002">
    <property type="protein sequence ID" value="SUA44464.1"/>
    <property type="molecule type" value="Genomic_DNA"/>
</dbReference>
<dbReference type="AlphaFoldDB" id="A0A378WVI5"/>
<evidence type="ECO:0008006" key="3">
    <source>
        <dbReference type="Google" id="ProtNLM"/>
    </source>
</evidence>
<organism evidence="1 2">
    <name type="scientific">Neisseria zoodegmatis</name>
    <dbReference type="NCBI Taxonomy" id="326523"/>
    <lineage>
        <taxon>Bacteria</taxon>
        <taxon>Pseudomonadati</taxon>
        <taxon>Pseudomonadota</taxon>
        <taxon>Betaproteobacteria</taxon>
        <taxon>Neisseriales</taxon>
        <taxon>Neisseriaceae</taxon>
        <taxon>Neisseria</taxon>
    </lineage>
</organism>
<protein>
    <recommendedName>
        <fullName evidence="3">DUF91 domain-containing protein</fullName>
    </recommendedName>
</protein>
<name>A0A378WVI5_9NEIS</name>
<sequence>MAAAQKVAPIWGNKLYQQRARMALPILIRQAEGQEPISYSNLALELRMPNPRNLSDVLGCIGETIEYLNKKKKQKIPPIQCLVVNKHKGLPGKGIGWFLIKDEDFSKLSLKRRRDIVQAELQRIYIYPKWHELLEALGLSEAQKDFSKIISEAANFRGTGEGKEHKKLKEYIAGKPKLFGINSKVNVYIEKRLCSGDCLDVLFQNESVSLAVEVKPSTAVREDIIRGIFQCVKYRAVLDAILIATNKPQNSRAVLALGGNLPEELIPLVNLLGVEFIQNVKIEE</sequence>
<gene>
    <name evidence="1" type="ORF">NCTC12229_01961</name>
</gene>
<evidence type="ECO:0000313" key="1">
    <source>
        <dbReference type="EMBL" id="SUA44464.1"/>
    </source>
</evidence>